<dbReference type="Proteomes" id="UP000001357">
    <property type="component" value="Unassembled WGS sequence"/>
</dbReference>
<keyword evidence="9" id="KW-1185">Reference proteome</keyword>
<dbReference type="Pfam" id="PF02487">
    <property type="entry name" value="CLN3"/>
    <property type="match status" value="1"/>
</dbReference>
<protein>
    <recommendedName>
        <fullName evidence="10">Battenin</fullName>
    </recommendedName>
</protein>
<dbReference type="EMBL" id="CH991543">
    <property type="protein sequence ID" value="EDQ92491.1"/>
    <property type="molecule type" value="Genomic_DNA"/>
</dbReference>
<keyword evidence="6 7" id="KW-0472">Membrane</keyword>
<evidence type="ECO:0000256" key="6">
    <source>
        <dbReference type="ARBA" id="ARBA00023136"/>
    </source>
</evidence>
<evidence type="ECO:0000313" key="8">
    <source>
        <dbReference type="EMBL" id="EDQ92491.1"/>
    </source>
</evidence>
<dbReference type="InParanoid" id="A9UPW7"/>
<dbReference type="GO" id="GO:0005773">
    <property type="term" value="C:vacuole"/>
    <property type="evidence" value="ECO:0000318"/>
    <property type="project" value="GO_Central"/>
</dbReference>
<feature type="transmembrane region" description="Helical" evidence="7">
    <location>
        <begin position="390"/>
        <end position="416"/>
    </location>
</feature>
<proteinExistence type="inferred from homology"/>
<evidence type="ECO:0000256" key="5">
    <source>
        <dbReference type="ARBA" id="ARBA00022989"/>
    </source>
</evidence>
<dbReference type="AlphaFoldDB" id="A9UPW7"/>
<dbReference type="PANTHER" id="PTHR10981">
    <property type="entry name" value="BATTENIN"/>
    <property type="match status" value="1"/>
</dbReference>
<sequence>MASLAHNLDDDVAAQERLLSVQDGEASYGPTDDEDDEAKSLPLTADDKRDMAAFWILGLCNNFGYVIMLSGANDMLSKFDPNLGTGVVLLCDIIPTLIIKPIAPLLLAPLPYSLRVNIAILFALAAFLLVAFAKSVEISLLGVICASISSGLGEVTILAFSSMFNKRVISAWSSGTGAAGAIGAASYLGLTALMSPADACLSMTFVPALMLAAYYLLLSKRPEGKQRPSMRSQLSNSDKVCPARDSGIPILQSSWRIFRQLLPRYMVPLFLVYFAEYCINQGLYEHMLFKDHHVFSKAAQYRLYQTLYQIGVFLSRSSVQFFPVKRLWIPTALQCVNFVLLAIDTELQLVPSIWIFCVWIFYEGLLGGLAYVNAFYLISKNTAPNDKEFAMGITSVADATGIALAGAVSLGLNAAFRHKTAR</sequence>
<dbReference type="STRING" id="81824.A9UPW7"/>
<evidence type="ECO:0000256" key="4">
    <source>
        <dbReference type="ARBA" id="ARBA00022692"/>
    </source>
</evidence>
<dbReference type="PRINTS" id="PR01315">
    <property type="entry name" value="BATTENIN"/>
</dbReference>
<dbReference type="SUPFAM" id="SSF103473">
    <property type="entry name" value="MFS general substrate transporter"/>
    <property type="match status" value="1"/>
</dbReference>
<comment type="similarity">
    <text evidence="2 7">Belongs to the battenin family.</text>
</comment>
<dbReference type="PIRSF" id="PIRSF015974">
    <property type="entry name" value="CLN3_BTN1"/>
    <property type="match status" value="1"/>
</dbReference>
<feature type="transmembrane region" description="Helical" evidence="7">
    <location>
        <begin position="114"/>
        <end position="132"/>
    </location>
</feature>
<feature type="transmembrane region" description="Helical" evidence="7">
    <location>
        <begin position="52"/>
        <end position="71"/>
    </location>
</feature>
<dbReference type="GO" id="GO:0051453">
    <property type="term" value="P:regulation of intracellular pH"/>
    <property type="evidence" value="ECO:0000318"/>
    <property type="project" value="GO_Central"/>
</dbReference>
<feature type="transmembrane region" description="Helical" evidence="7">
    <location>
        <begin position="355"/>
        <end position="378"/>
    </location>
</feature>
<dbReference type="InterPro" id="IPR036259">
    <property type="entry name" value="MFS_trans_sf"/>
</dbReference>
<organism evidence="8 9">
    <name type="scientific">Monosiga brevicollis</name>
    <name type="common">Choanoflagellate</name>
    <dbReference type="NCBI Taxonomy" id="81824"/>
    <lineage>
        <taxon>Eukaryota</taxon>
        <taxon>Choanoflagellata</taxon>
        <taxon>Craspedida</taxon>
        <taxon>Salpingoecidae</taxon>
        <taxon>Monosiga</taxon>
    </lineage>
</organism>
<feature type="transmembrane region" description="Helical" evidence="7">
    <location>
        <begin position="172"/>
        <end position="190"/>
    </location>
</feature>
<dbReference type="PANTHER" id="PTHR10981:SF0">
    <property type="entry name" value="BATTENIN"/>
    <property type="match status" value="1"/>
</dbReference>
<evidence type="ECO:0000256" key="2">
    <source>
        <dbReference type="ARBA" id="ARBA00007467"/>
    </source>
</evidence>
<dbReference type="KEGG" id="mbr:MONBRDRAFT_17162"/>
<name>A9UPW7_MONBE</name>
<gene>
    <name evidence="8" type="ORF">MONBRDRAFT_17162</name>
</gene>
<dbReference type="GO" id="GO:0016020">
    <property type="term" value="C:membrane"/>
    <property type="evidence" value="ECO:0007669"/>
    <property type="project" value="UniProtKB-UniRule"/>
</dbReference>
<dbReference type="GO" id="GO:0012505">
    <property type="term" value="C:endomembrane system"/>
    <property type="evidence" value="ECO:0007669"/>
    <property type="project" value="UniProtKB-SubCell"/>
</dbReference>
<evidence type="ECO:0000256" key="7">
    <source>
        <dbReference type="RuleBase" id="RU361113"/>
    </source>
</evidence>
<keyword evidence="4 7" id="KW-0812">Transmembrane</keyword>
<dbReference type="eggNOG" id="KOG3880">
    <property type="taxonomic scope" value="Eukaryota"/>
</dbReference>
<dbReference type="InterPro" id="IPR018460">
    <property type="entry name" value="Battenin_disease_Cln3_subgr"/>
</dbReference>
<dbReference type="InterPro" id="IPR003492">
    <property type="entry name" value="Battenin_disease_Cln3"/>
</dbReference>
<dbReference type="Gene3D" id="1.20.1250.20">
    <property type="entry name" value="MFS general substrate transporter like domains"/>
    <property type="match status" value="1"/>
</dbReference>
<dbReference type="GeneID" id="5887323"/>
<evidence type="ECO:0000256" key="1">
    <source>
        <dbReference type="ARBA" id="ARBA00004127"/>
    </source>
</evidence>
<accession>A9UPW7</accession>
<evidence type="ECO:0000313" key="9">
    <source>
        <dbReference type="Proteomes" id="UP000001357"/>
    </source>
</evidence>
<keyword evidence="3" id="KW-0813">Transport</keyword>
<dbReference type="FunCoup" id="A9UPW7">
    <property type="interactions" value="355"/>
</dbReference>
<keyword evidence="5 7" id="KW-1133">Transmembrane helix</keyword>
<dbReference type="OMA" id="WLCNWQV"/>
<feature type="transmembrane region" description="Helical" evidence="7">
    <location>
        <begin position="138"/>
        <end position="160"/>
    </location>
</feature>
<evidence type="ECO:0000256" key="3">
    <source>
        <dbReference type="ARBA" id="ARBA00022448"/>
    </source>
</evidence>
<reference evidence="8 9" key="1">
    <citation type="journal article" date="2008" name="Nature">
        <title>The genome of the choanoflagellate Monosiga brevicollis and the origin of metazoans.</title>
        <authorList>
            <consortium name="JGI Sequencing"/>
            <person name="King N."/>
            <person name="Westbrook M.J."/>
            <person name="Young S.L."/>
            <person name="Kuo A."/>
            <person name="Abedin M."/>
            <person name="Chapman J."/>
            <person name="Fairclough S."/>
            <person name="Hellsten U."/>
            <person name="Isogai Y."/>
            <person name="Letunic I."/>
            <person name="Marr M."/>
            <person name="Pincus D."/>
            <person name="Putnam N."/>
            <person name="Rokas A."/>
            <person name="Wright K.J."/>
            <person name="Zuzow R."/>
            <person name="Dirks W."/>
            <person name="Good M."/>
            <person name="Goodstein D."/>
            <person name="Lemons D."/>
            <person name="Li W."/>
            <person name="Lyons J.B."/>
            <person name="Morris A."/>
            <person name="Nichols S."/>
            <person name="Richter D.J."/>
            <person name="Salamov A."/>
            <person name="Bork P."/>
            <person name="Lim W.A."/>
            <person name="Manning G."/>
            <person name="Miller W.T."/>
            <person name="McGinnis W."/>
            <person name="Shapiro H."/>
            <person name="Tjian R."/>
            <person name="Grigoriev I.V."/>
            <person name="Rokhsar D."/>
        </authorList>
    </citation>
    <scope>NUCLEOTIDE SEQUENCE [LARGE SCALE GENOMIC DNA]</scope>
    <source>
        <strain evidence="9">MX1 / ATCC 50154</strain>
    </source>
</reference>
<feature type="transmembrane region" description="Helical" evidence="7">
    <location>
        <begin position="196"/>
        <end position="217"/>
    </location>
</feature>
<feature type="transmembrane region" description="Helical" evidence="7">
    <location>
        <begin position="83"/>
        <end position="107"/>
    </location>
</feature>
<comment type="subcellular location">
    <subcellularLocation>
        <location evidence="1">Endomembrane system</location>
        <topology evidence="1">Multi-pass membrane protein</topology>
    </subcellularLocation>
</comment>
<evidence type="ECO:0008006" key="10">
    <source>
        <dbReference type="Google" id="ProtNLM"/>
    </source>
</evidence>
<dbReference type="FunFam" id="1.20.1250.20:FF:000427">
    <property type="entry name" value="Battenin"/>
    <property type="match status" value="1"/>
</dbReference>
<dbReference type="RefSeq" id="XP_001742253.1">
    <property type="nucleotide sequence ID" value="XM_001742201.1"/>
</dbReference>